<proteinExistence type="predicted"/>
<evidence type="ECO:0000256" key="1">
    <source>
        <dbReference type="SAM" id="MobiDB-lite"/>
    </source>
</evidence>
<evidence type="ECO:0000313" key="3">
    <source>
        <dbReference type="Proteomes" id="UP000218944"/>
    </source>
</evidence>
<evidence type="ECO:0000313" key="2">
    <source>
        <dbReference type="EMBL" id="PAU47521.1"/>
    </source>
</evidence>
<dbReference type="EMBL" id="NSJV01000357">
    <property type="protein sequence ID" value="PAU47521.1"/>
    <property type="molecule type" value="Genomic_DNA"/>
</dbReference>
<name>A0A2A2D7P5_9ACTN</name>
<reference evidence="2 3" key="1">
    <citation type="submission" date="2017-08" db="EMBL/GenBank/DDBJ databases">
        <title>Genome sequence of Streptomyces albireticuli NRRL B-1670.</title>
        <authorList>
            <person name="Graham D.E."/>
            <person name="Mahan K.M."/>
            <person name="Klingeman D.M."/>
            <person name="Hettich R.L."/>
            <person name="Parry R.J."/>
            <person name="Spain J.C."/>
        </authorList>
    </citation>
    <scope>NUCLEOTIDE SEQUENCE [LARGE SCALE GENOMIC DNA]</scope>
    <source>
        <strain evidence="2 3">NRRL B-1670</strain>
    </source>
</reference>
<sequence>MSPDLITAAALAGPGLLLAPVCLIGHRLQARHDNAAAAVIASYHPLQPTDPDPPHGGGEPVVARPGPELPDNVISFPTHRRDRAA</sequence>
<dbReference type="RefSeq" id="WP_095582019.1">
    <property type="nucleotide sequence ID" value="NZ_JAJQQQ010000003.1"/>
</dbReference>
<feature type="region of interest" description="Disordered" evidence="1">
    <location>
        <begin position="43"/>
        <end position="85"/>
    </location>
</feature>
<keyword evidence="3" id="KW-1185">Reference proteome</keyword>
<comment type="caution">
    <text evidence="2">The sequence shown here is derived from an EMBL/GenBank/DDBJ whole genome shotgun (WGS) entry which is preliminary data.</text>
</comment>
<dbReference type="AlphaFoldDB" id="A0A2A2D7P5"/>
<protein>
    <submittedName>
        <fullName evidence="2">Uncharacterized protein</fullName>
    </submittedName>
</protein>
<dbReference type="Proteomes" id="UP000218944">
    <property type="component" value="Unassembled WGS sequence"/>
</dbReference>
<organism evidence="2 3">
    <name type="scientific">Streptomyces albireticuli</name>
    <dbReference type="NCBI Taxonomy" id="1940"/>
    <lineage>
        <taxon>Bacteria</taxon>
        <taxon>Bacillati</taxon>
        <taxon>Actinomycetota</taxon>
        <taxon>Actinomycetes</taxon>
        <taxon>Kitasatosporales</taxon>
        <taxon>Streptomycetaceae</taxon>
        <taxon>Streptomyces</taxon>
    </lineage>
</organism>
<gene>
    <name evidence="2" type="ORF">CK936_18165</name>
</gene>
<accession>A0A2A2D7P5</accession>